<gene>
    <name evidence="1" type="ORF">C1645_756255</name>
</gene>
<name>A0A397TM03_9GLOM</name>
<keyword evidence="2" id="KW-1185">Reference proteome</keyword>
<evidence type="ECO:0000313" key="2">
    <source>
        <dbReference type="Proteomes" id="UP000265703"/>
    </source>
</evidence>
<evidence type="ECO:0000313" key="1">
    <source>
        <dbReference type="EMBL" id="RIA95884.1"/>
    </source>
</evidence>
<dbReference type="AlphaFoldDB" id="A0A397TM03"/>
<organism evidence="1 2">
    <name type="scientific">Glomus cerebriforme</name>
    <dbReference type="NCBI Taxonomy" id="658196"/>
    <lineage>
        <taxon>Eukaryota</taxon>
        <taxon>Fungi</taxon>
        <taxon>Fungi incertae sedis</taxon>
        <taxon>Mucoromycota</taxon>
        <taxon>Glomeromycotina</taxon>
        <taxon>Glomeromycetes</taxon>
        <taxon>Glomerales</taxon>
        <taxon>Glomeraceae</taxon>
        <taxon>Glomus</taxon>
    </lineage>
</organism>
<comment type="caution">
    <text evidence="1">The sequence shown here is derived from an EMBL/GenBank/DDBJ whole genome shotgun (WGS) entry which is preliminary data.</text>
</comment>
<accession>A0A397TM03</accession>
<dbReference type="OrthoDB" id="2426998at2759"/>
<dbReference type="EMBL" id="QKYT01000053">
    <property type="protein sequence ID" value="RIA95884.1"/>
    <property type="molecule type" value="Genomic_DNA"/>
</dbReference>
<reference evidence="1 2" key="1">
    <citation type="submission" date="2018-06" db="EMBL/GenBank/DDBJ databases">
        <title>Comparative genomics reveals the genomic features of Rhizophagus irregularis, R. cerebriforme, R. diaphanum and Gigaspora rosea, and their symbiotic lifestyle signature.</title>
        <authorList>
            <person name="Morin E."/>
            <person name="San Clemente H."/>
            <person name="Chen E.C.H."/>
            <person name="De La Providencia I."/>
            <person name="Hainaut M."/>
            <person name="Kuo A."/>
            <person name="Kohler A."/>
            <person name="Murat C."/>
            <person name="Tang N."/>
            <person name="Roy S."/>
            <person name="Loubradou J."/>
            <person name="Henrissat B."/>
            <person name="Grigoriev I.V."/>
            <person name="Corradi N."/>
            <person name="Roux C."/>
            <person name="Martin F.M."/>
        </authorList>
    </citation>
    <scope>NUCLEOTIDE SEQUENCE [LARGE SCALE GENOMIC DNA]</scope>
    <source>
        <strain evidence="1 2">DAOM 227022</strain>
    </source>
</reference>
<proteinExistence type="predicted"/>
<dbReference type="Proteomes" id="UP000265703">
    <property type="component" value="Unassembled WGS sequence"/>
</dbReference>
<sequence length="181" mass="20074">MFGNRSILPDPPIINSGDYRLKYKSVQELIDSAAVSDKIYKYPVNDMTGTYQRSMTSAKFGASSVASSSSISKASTLSGLRTSSMVPVLQNQKIPKYSSKHSPIIPKPTSTRCLINNFNSEKSTASDNEYSLSMDDYVTQGNVLKKARNNQMELKQCVAGPISYLPPRRAMVQYDYTARFT</sequence>
<protein>
    <submittedName>
        <fullName evidence="1">Uncharacterized protein</fullName>
    </submittedName>
</protein>